<sequence length="573" mass="65798">MTAQASPIPSAYELRMKQANVIRKFFNRMQRQAMAIAAHDEYIVASRGTGKSEGIDARFILRNVWEMPGSLGGMISPSYAKAWGNTLPAICKALAEWGYIQNIHYVVGHKAPPSMGFAKPVRPVLGDGWSNAFHFWNGTVMVILSFNQGMSANSMSLDWVIGPEAKFLSYDKIKNEVNPANRGNRQYFGHCPHHHSVCYSTDMPGSSMGRWILDKQEEMQPPHIQLIRNLYKELQDYKRKPLTEHTMRMIRELQRDLDIARKFQPALKPNDKKKREYTVFYGEYDVFDNLEVLGEDFIWQMQRDSPPLVWRTAFLNERLMKVPNGFYSALDDRIHFYQPADNGRLKNLGSNWKQLSSCGCLGDGDLDFDKELHIAFDSNASISTAVVAQLDGNTMKIIKSFYVKTPSKLGDLVQQIADYYRPKLNHDVVVYYDHTFTWESGSTTETYADIIERVFKENRYTPAMVYVGQAPKHEWKHLNIDLALKGDPQFLWIRFNLYQNEFLKIAMEQTGIKQGKNGFEKDKAPEGTDDTPDNPDQYKTHVTDAFDTLWLGMNFYFTRPGTGTGGIFFLNRK</sequence>
<dbReference type="PATRIC" id="fig|997883.3.peg.1476"/>
<evidence type="ECO:0000313" key="3">
    <source>
        <dbReference type="Proteomes" id="UP000003879"/>
    </source>
</evidence>
<reference evidence="2 3" key="1">
    <citation type="submission" date="2012-02" db="EMBL/GenBank/DDBJ databases">
        <title>The Genome Sequence of Bacteroides fragilis CL07T12C05.</title>
        <authorList>
            <consortium name="The Broad Institute Genome Sequencing Platform"/>
            <person name="Earl A."/>
            <person name="Ward D."/>
            <person name="Feldgarden M."/>
            <person name="Gevers D."/>
            <person name="Zitomersky N.L."/>
            <person name="Coyne M.J."/>
            <person name="Comstock L.E."/>
            <person name="Young S.K."/>
            <person name="Zeng Q."/>
            <person name="Gargeya S."/>
            <person name="Fitzgerald M."/>
            <person name="Haas B."/>
            <person name="Abouelleil A."/>
            <person name="Alvarado L."/>
            <person name="Arachchi H.M."/>
            <person name="Berlin A."/>
            <person name="Chapman S.B."/>
            <person name="Gearin G."/>
            <person name="Goldberg J."/>
            <person name="Griggs A."/>
            <person name="Gujja S."/>
            <person name="Hansen M."/>
            <person name="Heiman D."/>
            <person name="Howarth C."/>
            <person name="Larimer J."/>
            <person name="Lui A."/>
            <person name="MacDonald P.J.P."/>
            <person name="McCowen C."/>
            <person name="Montmayeur A."/>
            <person name="Murphy C."/>
            <person name="Neiman D."/>
            <person name="Pearson M."/>
            <person name="Priest M."/>
            <person name="Roberts A."/>
            <person name="Saif S."/>
            <person name="Shea T."/>
            <person name="Sisk P."/>
            <person name="Stolte C."/>
            <person name="Sykes S."/>
            <person name="Wortman J."/>
            <person name="Nusbaum C."/>
            <person name="Birren B."/>
        </authorList>
    </citation>
    <scope>NUCLEOTIDE SEQUENCE [LARGE SCALE GENOMIC DNA]</scope>
    <source>
        <strain evidence="2 3">CL07T12C05</strain>
    </source>
</reference>
<accession>A0A0E2B4D6</accession>
<dbReference type="AlphaFoldDB" id="A0A0E2B4D6"/>
<protein>
    <submittedName>
        <fullName evidence="2">Uncharacterized protein</fullName>
    </submittedName>
</protein>
<dbReference type="Proteomes" id="UP000003879">
    <property type="component" value="Unassembled WGS sequence"/>
</dbReference>
<feature type="region of interest" description="Disordered" evidence="1">
    <location>
        <begin position="516"/>
        <end position="537"/>
    </location>
</feature>
<organism evidence="2 3">
    <name type="scientific">Bacteroides fragilis CL07T12C05</name>
    <dbReference type="NCBI Taxonomy" id="997883"/>
    <lineage>
        <taxon>Bacteria</taxon>
        <taxon>Pseudomonadati</taxon>
        <taxon>Bacteroidota</taxon>
        <taxon>Bacteroidia</taxon>
        <taxon>Bacteroidales</taxon>
        <taxon>Bacteroidaceae</taxon>
        <taxon>Bacteroides</taxon>
    </lineage>
</organism>
<dbReference type="RefSeq" id="WP_005795427.1">
    <property type="nucleotide sequence ID" value="NZ_JH724215.1"/>
</dbReference>
<comment type="caution">
    <text evidence="2">The sequence shown here is derived from an EMBL/GenBank/DDBJ whole genome shotgun (WGS) entry which is preliminary data.</text>
</comment>
<evidence type="ECO:0000313" key="2">
    <source>
        <dbReference type="EMBL" id="EIY98536.1"/>
    </source>
</evidence>
<proteinExistence type="predicted"/>
<dbReference type="HOGENOM" id="CLU_036714_0_0_10"/>
<dbReference type="EMBL" id="AGXN01000007">
    <property type="protein sequence ID" value="EIY98536.1"/>
    <property type="molecule type" value="Genomic_DNA"/>
</dbReference>
<evidence type="ECO:0000256" key="1">
    <source>
        <dbReference type="SAM" id="MobiDB-lite"/>
    </source>
</evidence>
<gene>
    <name evidence="2" type="ORF">HMPREF1056_01405</name>
</gene>
<name>A0A0E2B4D6_BACFG</name>